<dbReference type="PRINTS" id="PR00368">
    <property type="entry name" value="FADPNR"/>
</dbReference>
<dbReference type="InterPro" id="IPR036188">
    <property type="entry name" value="FAD/NAD-bd_sf"/>
</dbReference>
<sequence length="803" mass="88148">MEKSGTEMRRVVVVGGGVAGSIVAQSLQFCADVVLIDQKEYFEIAWGTSRAMVMPSFAERIVINHSDYLRNVKIVASTAVDVTDTQVSTADGQSLPYDYLVIATGHKDFFPKTREERLGQYEAEYEKIKSANSILIVGGGPTGVELAGEIVYDFPEKKVTMVHSGARLLEFVDSKASQKALDWLISKNVEVLLGQSVNVDGVSDGHFQTSKGETIKADRHYVCTGKPVGSSWLTETVLKDSLGIHGRLMVDEHLRVRGHKNVFGIGDITDVKVYSTKTCTSGSEELEGVVSGREREQDGKIQKLLEATLVSLGRKEGVAQFPFVTISGCIPGKIKSEDLFVSKTRKQLGYGIMEELLEMITWVRLGIHKKLMRYCNSLLALFDNGVQEGFIKSGAQEIIFSAPTAKKFIIKMEPYAPSHEPIASLESWQMEQLGEYPNQDNSRVGSMENSSADKKRVVIVGGGAAGSILARSIQFLAHVVLIDEKEYFEITWGMLRAMVEPPFAERMVINHSDYLSNVDIVASAATNITNGKVFTADGRSFAYDYLVIATGHKDSFPKTKAERLSYFESEFEKIKSADSILIVGGGPTGVELAGEIAVDFPEKKVTLVHRGSRLLEFVSSKASKKALDWLISKRVEVLLDQSVNLDGITDGVYKTSKGETIKADCHFLCIGKPVASSWLTETVLKDSVDTHGRLMVDEHFRVKGHLNVFAVGDITDTKEMKQGYIAEKHVHVTVKNLKVLLDGGNESKMVKYKGTFQAALVSLGRKEGVAEFPFITISGCIPGKIKSGDLFVGKTRKLLGLKP</sequence>
<dbReference type="Proteomes" id="UP000525078">
    <property type="component" value="Unassembled WGS sequence"/>
</dbReference>
<gene>
    <name evidence="3" type="ORF">F8388_002469</name>
</gene>
<evidence type="ECO:0000313" key="4">
    <source>
        <dbReference type="Proteomes" id="UP000525078"/>
    </source>
</evidence>
<evidence type="ECO:0000256" key="1">
    <source>
        <dbReference type="ARBA" id="ARBA00057036"/>
    </source>
</evidence>
<dbReference type="InterPro" id="IPR023753">
    <property type="entry name" value="FAD/NAD-binding_dom"/>
</dbReference>
<comment type="caution">
    <text evidence="3">The sequence shown here is derived from an EMBL/GenBank/DDBJ whole genome shotgun (WGS) entry which is preliminary data.</text>
</comment>
<evidence type="ECO:0000313" key="3">
    <source>
        <dbReference type="EMBL" id="KAF4354069.1"/>
    </source>
</evidence>
<dbReference type="Gene3D" id="3.40.50.450">
    <property type="match status" value="1"/>
</dbReference>
<dbReference type="Pfam" id="PF03641">
    <property type="entry name" value="Lysine_decarbox"/>
    <property type="match status" value="1"/>
</dbReference>
<comment type="function">
    <text evidence="1">Putative FAD-dependent oxidoreductase.</text>
</comment>
<reference evidence="3 4" key="1">
    <citation type="journal article" date="2020" name="bioRxiv">
        <title>Sequence and annotation of 42 cannabis genomes reveals extensive copy number variation in cannabinoid synthesis and pathogen resistance genes.</title>
        <authorList>
            <person name="Mckernan K.J."/>
            <person name="Helbert Y."/>
            <person name="Kane L.T."/>
            <person name="Ebling H."/>
            <person name="Zhang L."/>
            <person name="Liu B."/>
            <person name="Eaton Z."/>
            <person name="Mclaughlin S."/>
            <person name="Kingan S."/>
            <person name="Baybayan P."/>
            <person name="Concepcion G."/>
            <person name="Jordan M."/>
            <person name="Riva A."/>
            <person name="Barbazuk W."/>
            <person name="Harkins T."/>
        </authorList>
    </citation>
    <scope>NUCLEOTIDE SEQUENCE [LARGE SCALE GENOMIC DNA]</scope>
    <source>
        <strain evidence="4">cv. Jamaican Lion 4</strain>
        <tissue evidence="3">Leaf</tissue>
    </source>
</reference>
<protein>
    <recommendedName>
        <fullName evidence="2">FAD/NAD(P)-binding domain-containing protein</fullName>
    </recommendedName>
</protein>
<dbReference type="FunFam" id="3.50.50.100:FF:000006">
    <property type="entry name" value="apoptosis-inducing factor 2"/>
    <property type="match status" value="2"/>
</dbReference>
<dbReference type="SUPFAM" id="SSF102405">
    <property type="entry name" value="MCP/YpsA-like"/>
    <property type="match status" value="1"/>
</dbReference>
<dbReference type="GO" id="GO:0005737">
    <property type="term" value="C:cytoplasm"/>
    <property type="evidence" value="ECO:0007669"/>
    <property type="project" value="TreeGrafter"/>
</dbReference>
<dbReference type="GO" id="GO:0004174">
    <property type="term" value="F:electron-transferring-flavoprotein dehydrogenase activity"/>
    <property type="evidence" value="ECO:0007669"/>
    <property type="project" value="TreeGrafter"/>
</dbReference>
<dbReference type="PANTHER" id="PTHR43735">
    <property type="entry name" value="APOPTOSIS-INDUCING FACTOR 1"/>
    <property type="match status" value="1"/>
</dbReference>
<dbReference type="Gene3D" id="3.50.50.100">
    <property type="match status" value="2"/>
</dbReference>
<dbReference type="SUPFAM" id="SSF51905">
    <property type="entry name" value="FAD/NAD(P)-binding domain"/>
    <property type="match status" value="2"/>
</dbReference>
<dbReference type="EMBL" id="JAATIP010000285">
    <property type="protein sequence ID" value="KAF4354069.1"/>
    <property type="molecule type" value="Genomic_DNA"/>
</dbReference>
<dbReference type="InterPro" id="IPR031100">
    <property type="entry name" value="LOG_fam"/>
</dbReference>
<proteinExistence type="predicted"/>
<feature type="domain" description="FAD/NAD(P)-binding" evidence="2">
    <location>
        <begin position="456"/>
        <end position="726"/>
    </location>
</feature>
<accession>A0A7J6E8S4</accession>
<dbReference type="PANTHER" id="PTHR43735:SF19">
    <property type="entry name" value="FAD_NAD(P)-BINDING DOMAIN-CONTAINING PROTEIN"/>
    <property type="match status" value="1"/>
</dbReference>
<name>A0A7J6E8S4_CANSA</name>
<evidence type="ECO:0000259" key="2">
    <source>
        <dbReference type="Pfam" id="PF07992"/>
    </source>
</evidence>
<dbReference type="GO" id="GO:0050660">
    <property type="term" value="F:flavin adenine dinucleotide binding"/>
    <property type="evidence" value="ECO:0007669"/>
    <property type="project" value="TreeGrafter"/>
</dbReference>
<dbReference type="AlphaFoldDB" id="A0A7J6E8S4"/>
<feature type="domain" description="FAD/NAD(P)-binding" evidence="2">
    <location>
        <begin position="10"/>
        <end position="275"/>
    </location>
</feature>
<dbReference type="Pfam" id="PF07992">
    <property type="entry name" value="Pyr_redox_2"/>
    <property type="match status" value="2"/>
</dbReference>
<organism evidence="3 4">
    <name type="scientific">Cannabis sativa</name>
    <name type="common">Hemp</name>
    <name type="synonym">Marijuana</name>
    <dbReference type="NCBI Taxonomy" id="3483"/>
    <lineage>
        <taxon>Eukaryota</taxon>
        <taxon>Viridiplantae</taxon>
        <taxon>Streptophyta</taxon>
        <taxon>Embryophyta</taxon>
        <taxon>Tracheophyta</taxon>
        <taxon>Spermatophyta</taxon>
        <taxon>Magnoliopsida</taxon>
        <taxon>eudicotyledons</taxon>
        <taxon>Gunneridae</taxon>
        <taxon>Pentapetalae</taxon>
        <taxon>rosids</taxon>
        <taxon>fabids</taxon>
        <taxon>Rosales</taxon>
        <taxon>Cannabaceae</taxon>
        <taxon>Cannabis</taxon>
    </lineage>
</organism>